<dbReference type="Pfam" id="PF02661">
    <property type="entry name" value="Fic"/>
    <property type="match status" value="1"/>
</dbReference>
<evidence type="ECO:0000313" key="3">
    <source>
        <dbReference type="Proteomes" id="UP001194539"/>
    </source>
</evidence>
<dbReference type="PROSITE" id="PS51459">
    <property type="entry name" value="FIDO"/>
    <property type="match status" value="1"/>
</dbReference>
<dbReference type="InterPro" id="IPR040198">
    <property type="entry name" value="Fido_containing"/>
</dbReference>
<sequence length="208" mass="24049">MLVLEQDDQELYDRVQEKNLIRQYDLLTNCIELGLQYDHTAFDKYMIWALNHVAVAHISQFGGRFREEPIYVGKHIPPHFEQVPELMDRFISFVHENWYIYSPTELAAYALWRMNWIHPFIEGNGRTARAVAYYLFCVRDGALLGGSKIMPERIKEDRDGYEAALEAADRAWDQGQLDFSKMEEYLAAIVQAQLSDDGMPNPGPVGSN</sequence>
<dbReference type="SUPFAM" id="SSF140931">
    <property type="entry name" value="Fic-like"/>
    <property type="match status" value="1"/>
</dbReference>
<dbReference type="InterPro" id="IPR003812">
    <property type="entry name" value="Fido"/>
</dbReference>
<dbReference type="PANTHER" id="PTHR13504">
    <property type="entry name" value="FIDO DOMAIN-CONTAINING PROTEIN DDB_G0283145"/>
    <property type="match status" value="1"/>
</dbReference>
<reference evidence="2 3" key="1">
    <citation type="submission" date="2020-07" db="EMBL/GenBank/DDBJ databases">
        <title>Bradyrhizobium diversity isolated from nodules of indigenous legumes of Western Australia.</title>
        <authorList>
            <person name="Klepa M.S."/>
        </authorList>
    </citation>
    <scope>NUCLEOTIDE SEQUENCE [LARGE SCALE GENOMIC DNA]</scope>
    <source>
        <strain evidence="2 3">CNPSo 4019</strain>
    </source>
</reference>
<organism evidence="2 3">
    <name type="scientific">Bradyrhizobium diversitatis</name>
    <dbReference type="NCBI Taxonomy" id="2755406"/>
    <lineage>
        <taxon>Bacteria</taxon>
        <taxon>Pseudomonadati</taxon>
        <taxon>Pseudomonadota</taxon>
        <taxon>Alphaproteobacteria</taxon>
        <taxon>Hyphomicrobiales</taxon>
        <taxon>Nitrobacteraceae</taxon>
        <taxon>Bradyrhizobium</taxon>
    </lineage>
</organism>
<gene>
    <name evidence="2" type="ORF">H1B27_20640</name>
</gene>
<dbReference type="Proteomes" id="UP001194539">
    <property type="component" value="Unassembled WGS sequence"/>
</dbReference>
<dbReference type="RefSeq" id="WP_197967322.1">
    <property type="nucleotide sequence ID" value="NZ_JACEGD010000018.1"/>
</dbReference>
<dbReference type="EMBL" id="JACEGD010000018">
    <property type="protein sequence ID" value="MBH5388675.1"/>
    <property type="molecule type" value="Genomic_DNA"/>
</dbReference>
<comment type="caution">
    <text evidence="2">The sequence shown here is derived from an EMBL/GenBank/DDBJ whole genome shotgun (WGS) entry which is preliminary data.</text>
</comment>
<dbReference type="Gene3D" id="1.10.3290.10">
    <property type="entry name" value="Fido-like domain"/>
    <property type="match status" value="1"/>
</dbReference>
<name>A0ABS0P5X7_9BRAD</name>
<dbReference type="InterPro" id="IPR036597">
    <property type="entry name" value="Fido-like_dom_sf"/>
</dbReference>
<evidence type="ECO:0000313" key="2">
    <source>
        <dbReference type="EMBL" id="MBH5388675.1"/>
    </source>
</evidence>
<evidence type="ECO:0000259" key="1">
    <source>
        <dbReference type="PROSITE" id="PS51459"/>
    </source>
</evidence>
<feature type="domain" description="Fido" evidence="1">
    <location>
        <begin position="42"/>
        <end position="188"/>
    </location>
</feature>
<accession>A0ABS0P5X7</accession>
<protein>
    <submittedName>
        <fullName evidence="2">Fic family protein</fullName>
    </submittedName>
</protein>
<dbReference type="PANTHER" id="PTHR13504:SF38">
    <property type="entry name" value="FIDO DOMAIN-CONTAINING PROTEIN"/>
    <property type="match status" value="1"/>
</dbReference>
<proteinExistence type="predicted"/>
<keyword evidence="3" id="KW-1185">Reference proteome</keyword>